<organism evidence="11">
    <name type="scientific">termite gut metagenome</name>
    <dbReference type="NCBI Taxonomy" id="433724"/>
    <lineage>
        <taxon>unclassified sequences</taxon>
        <taxon>metagenomes</taxon>
        <taxon>organismal metagenomes</taxon>
    </lineage>
</organism>
<dbReference type="GO" id="GO:0005886">
    <property type="term" value="C:plasma membrane"/>
    <property type="evidence" value="ECO:0007669"/>
    <property type="project" value="UniProtKB-SubCell"/>
</dbReference>
<feature type="transmembrane region" description="Helical" evidence="9">
    <location>
        <begin position="28"/>
        <end position="44"/>
    </location>
</feature>
<dbReference type="EMBL" id="SNRY01007237">
    <property type="protein sequence ID" value="KAA6310824.1"/>
    <property type="molecule type" value="Genomic_DNA"/>
</dbReference>
<dbReference type="PANTHER" id="PTHR32507">
    <property type="entry name" value="NA(+)/H(+) ANTIPORTER 1"/>
    <property type="match status" value="1"/>
</dbReference>
<feature type="transmembrane region" description="Helical" evidence="9">
    <location>
        <begin position="117"/>
        <end position="146"/>
    </location>
</feature>
<evidence type="ECO:0000256" key="9">
    <source>
        <dbReference type="SAM" id="Phobius"/>
    </source>
</evidence>
<dbReference type="NCBIfam" id="NF003716">
    <property type="entry name" value="PRK05326.1-3"/>
    <property type="match status" value="1"/>
</dbReference>
<dbReference type="Pfam" id="PF00999">
    <property type="entry name" value="Na_H_Exchanger"/>
    <property type="match status" value="1"/>
</dbReference>
<feature type="transmembrane region" description="Helical" evidence="9">
    <location>
        <begin position="306"/>
        <end position="326"/>
    </location>
</feature>
<keyword evidence="3" id="KW-0050">Antiport</keyword>
<dbReference type="GO" id="GO:1902600">
    <property type="term" value="P:proton transmembrane transport"/>
    <property type="evidence" value="ECO:0007669"/>
    <property type="project" value="InterPro"/>
</dbReference>
<comment type="subcellular location">
    <subcellularLocation>
        <location evidence="1">Cell membrane</location>
        <topology evidence="1">Multi-pass membrane protein</topology>
    </subcellularLocation>
</comment>
<keyword evidence="5 9" id="KW-0812">Transmembrane</keyword>
<evidence type="ECO:0000256" key="4">
    <source>
        <dbReference type="ARBA" id="ARBA00022475"/>
    </source>
</evidence>
<feature type="transmembrane region" description="Helical" evidence="9">
    <location>
        <begin position="280"/>
        <end position="300"/>
    </location>
</feature>
<evidence type="ECO:0000259" key="10">
    <source>
        <dbReference type="Pfam" id="PF00999"/>
    </source>
</evidence>
<evidence type="ECO:0000256" key="3">
    <source>
        <dbReference type="ARBA" id="ARBA00022449"/>
    </source>
</evidence>
<keyword evidence="8 9" id="KW-0472">Membrane</keyword>
<dbReference type="InterPro" id="IPR038770">
    <property type="entry name" value="Na+/solute_symporter_sf"/>
</dbReference>
<comment type="caution">
    <text evidence="11">The sequence shown here is derived from an EMBL/GenBank/DDBJ whole genome shotgun (WGS) entry which is preliminary data.</text>
</comment>
<evidence type="ECO:0000256" key="8">
    <source>
        <dbReference type="ARBA" id="ARBA00023136"/>
    </source>
</evidence>
<dbReference type="AlphaFoldDB" id="A0A5J4PQM8"/>
<feature type="non-terminal residue" evidence="11">
    <location>
        <position position="327"/>
    </location>
</feature>
<keyword evidence="6 9" id="KW-1133">Transmembrane helix</keyword>
<feature type="transmembrane region" description="Helical" evidence="9">
    <location>
        <begin position="85"/>
        <end position="111"/>
    </location>
</feature>
<evidence type="ECO:0000256" key="1">
    <source>
        <dbReference type="ARBA" id="ARBA00004651"/>
    </source>
</evidence>
<gene>
    <name evidence="11" type="ORF">EZS27_037942</name>
</gene>
<feature type="transmembrane region" description="Helical" evidence="9">
    <location>
        <begin position="228"/>
        <end position="245"/>
    </location>
</feature>
<dbReference type="PANTHER" id="PTHR32507:SF7">
    <property type="entry name" value="K(+)_H(+) ANTIPORTER NHAP2"/>
    <property type="match status" value="1"/>
</dbReference>
<sequence>MFSSENILLIGSVLLFISIWVSKTGYRFGVPALLLFLVVGMLFGSDGLGLQFDNAGQTQSIGMVALSVILFSGGMDTKFAEIRPILVPGILLSTVGVLLTAAFTGVFIWFITTGTNITAIYLPLTTSLLLASTMSSTDSASVFSILRSQKIRLKHNLRPMLELESGSNDPMAYMLTIVLIQFIQSSGMNAGNILLSFVIQFVVGIGAGYLLGKLAIFVLNKLNIDNQSLYAILLLSLIFFTFAITDRLQGNGYLAVYIAGILVGNNKIPNRKETSTFMDGLTWLFQIIMFLSLGLLVNPIELLEIAPIALLIGVFMIIFGRPLSVFL</sequence>
<keyword evidence="2" id="KW-0813">Transport</keyword>
<feature type="transmembrane region" description="Helical" evidence="9">
    <location>
        <begin position="193"/>
        <end position="216"/>
    </location>
</feature>
<dbReference type="GO" id="GO:0015297">
    <property type="term" value="F:antiporter activity"/>
    <property type="evidence" value="ECO:0007669"/>
    <property type="project" value="UniProtKB-KW"/>
</dbReference>
<proteinExistence type="predicted"/>
<keyword evidence="7" id="KW-0406">Ion transport</keyword>
<feature type="domain" description="Cation/H+ exchanger transmembrane" evidence="10">
    <location>
        <begin position="15"/>
        <end position="327"/>
    </location>
</feature>
<reference evidence="11" key="1">
    <citation type="submission" date="2019-03" db="EMBL/GenBank/DDBJ databases">
        <title>Single cell metagenomics reveals metabolic interactions within the superorganism composed of flagellate Streblomastix strix and complex community of Bacteroidetes bacteria on its surface.</title>
        <authorList>
            <person name="Treitli S.C."/>
            <person name="Kolisko M."/>
            <person name="Husnik F."/>
            <person name="Keeling P."/>
            <person name="Hampl V."/>
        </authorList>
    </citation>
    <scope>NUCLEOTIDE SEQUENCE</scope>
    <source>
        <strain evidence="11">STM</strain>
    </source>
</reference>
<evidence type="ECO:0000313" key="11">
    <source>
        <dbReference type="EMBL" id="KAA6310824.1"/>
    </source>
</evidence>
<keyword evidence="4" id="KW-1003">Cell membrane</keyword>
<name>A0A5J4PQM8_9ZZZZ</name>
<evidence type="ECO:0000256" key="5">
    <source>
        <dbReference type="ARBA" id="ARBA00022692"/>
    </source>
</evidence>
<feature type="transmembrane region" description="Helical" evidence="9">
    <location>
        <begin position="6"/>
        <end position="21"/>
    </location>
</feature>
<dbReference type="InterPro" id="IPR006153">
    <property type="entry name" value="Cation/H_exchanger_TM"/>
</dbReference>
<evidence type="ECO:0000256" key="2">
    <source>
        <dbReference type="ARBA" id="ARBA00022448"/>
    </source>
</evidence>
<protein>
    <submittedName>
        <fullName evidence="11">Potassium/proton antiporter</fullName>
    </submittedName>
</protein>
<feature type="transmembrane region" description="Helical" evidence="9">
    <location>
        <begin position="56"/>
        <end position="73"/>
    </location>
</feature>
<dbReference type="NCBIfam" id="NF003715">
    <property type="entry name" value="PRK05326.1-2"/>
    <property type="match status" value="1"/>
</dbReference>
<accession>A0A5J4PQM8</accession>
<evidence type="ECO:0000256" key="6">
    <source>
        <dbReference type="ARBA" id="ARBA00022989"/>
    </source>
</evidence>
<dbReference type="Gene3D" id="1.20.1530.20">
    <property type="match status" value="1"/>
</dbReference>
<evidence type="ECO:0000256" key="7">
    <source>
        <dbReference type="ARBA" id="ARBA00023065"/>
    </source>
</evidence>